<keyword evidence="5" id="KW-1185">Reference proteome</keyword>
<dbReference type="RefSeq" id="WP_217977328.1">
    <property type="nucleotide sequence ID" value="NZ_JAHTBI010000079.1"/>
</dbReference>
<evidence type="ECO:0000256" key="1">
    <source>
        <dbReference type="SAM" id="Coils"/>
    </source>
</evidence>
<dbReference type="PANTHER" id="PTHR21525">
    <property type="entry name" value="MOTILE SPERM PROTEIN"/>
    <property type="match status" value="1"/>
</dbReference>
<dbReference type="Proteomes" id="UP001106592">
    <property type="component" value="Unassembled WGS sequence"/>
</dbReference>
<dbReference type="NCBIfam" id="TIGR01760">
    <property type="entry name" value="tape_meas_TP901"/>
    <property type="match status" value="1"/>
</dbReference>
<dbReference type="EMBL" id="JAHTBI010000079">
    <property type="protein sequence ID" value="MBV6289378.1"/>
    <property type="molecule type" value="Genomic_DNA"/>
</dbReference>
<protein>
    <submittedName>
        <fullName evidence="4">Phage tail tape measure protein</fullName>
    </submittedName>
</protein>
<gene>
    <name evidence="4" type="ORF">KUO17_20490</name>
</gene>
<evidence type="ECO:0000259" key="3">
    <source>
        <dbReference type="Pfam" id="PF10145"/>
    </source>
</evidence>
<dbReference type="AlphaFoldDB" id="A0A9Q2XMG0"/>
<accession>A0A9Q2XMG0</accession>
<name>A0A9Q2XMG0_9PSED</name>
<proteinExistence type="predicted"/>
<dbReference type="Pfam" id="PF10145">
    <property type="entry name" value="PhageMin_Tail"/>
    <property type="match status" value="1"/>
</dbReference>
<feature type="region of interest" description="Disordered" evidence="2">
    <location>
        <begin position="554"/>
        <end position="604"/>
    </location>
</feature>
<feature type="domain" description="Phage tail tape measure protein" evidence="3">
    <location>
        <begin position="171"/>
        <end position="369"/>
    </location>
</feature>
<keyword evidence="1" id="KW-0175">Coiled coil</keyword>
<evidence type="ECO:0000313" key="5">
    <source>
        <dbReference type="Proteomes" id="UP001106592"/>
    </source>
</evidence>
<sequence>MAGKFALGLVIGGAVSATVGSSFKTVENRIKQLEEKGNRAKVLKSTIGETIRLRDEWSKAHHSGAANADALLGKLEKNLKSLKEQGVEVGRLRKEYQSLERVAKGIDLQVKGRQQIKDGSEGLKSSVGSALKFSASLAIPTKISGDYQAQIRQMALWAHVAGENGEQQMADKIAEVAAKVGMSQQALAGAVGGLIEKGIDWEESVDYAPLIADLVDGQGMEADTIATLFSAFKEAGVKKEDMGAMLGQVAAAGDIGAFGPKDMARYMPSLLGTIKKLGMEGPEAVRFLGASLQSQYKQTQDSAAAATNMNNLLNAVISGTSQERFAKEGIDLAGSIASAVKSGKADNPVDAFIKLSDVLLKRQNPSKAKEVEALKKRIQESADGSAEEAQAMASLLESAGLAGIVSDQSASAGLLAQIKYGSSIKDDMASIKETDGRVKIEEDAAKARETSNAKWSTATASMETAMVRLGDAIRPLTDMAADGLATVSYALADLTQKIPGVIAAITGIGAALIAAKAAFSAFKVAQGVTNMARGSMMGDPKVVQRVFVTNAPAAGGSDSGGVDSEGRNKKRRKGKKGARAPARSGSKAVSQSPAPSEVKRAGVLDKPASAKGGVGLNKPMPARPGALLKGAAVFAVVDAGLKVADTYQNAETRDEKAEGYGEAAGGLAGALAGAAAGAALGSIVPGIGTAVGGLIGGILGSMGGSAGGGALGLALFGEDHEEKKPATSVGQPSPLVPAAPVVRPGPAVPGLAAQGQALKAAHPLMMQLAEEKTAAVPAGVTRNGPDGAPLGQVVRSMAVRPPAAGPQIKPAEPAKSMPPKVEQSFTFAPHMPVTVQGDVKDPAQLARELEPHMRRQFEEMSRQAASRQLYDAPHT</sequence>
<evidence type="ECO:0000256" key="2">
    <source>
        <dbReference type="SAM" id="MobiDB-lite"/>
    </source>
</evidence>
<evidence type="ECO:0000313" key="4">
    <source>
        <dbReference type="EMBL" id="MBV6289378.1"/>
    </source>
</evidence>
<reference evidence="4" key="2">
    <citation type="journal article" date="2023" name="Plant Pathol.">
        <title>Dismantling and reorganizing Pseudomonas marginalis sensu#lato.</title>
        <authorList>
            <person name="Sawada H."/>
            <person name="Fujikawa T."/>
            <person name="Satou M."/>
        </authorList>
    </citation>
    <scope>NUCLEOTIDE SEQUENCE</scope>
    <source>
        <strain evidence="4">MAFF 301350</strain>
    </source>
</reference>
<dbReference type="InterPro" id="IPR010090">
    <property type="entry name" value="Phage_tape_meas"/>
</dbReference>
<organism evidence="4 5">
    <name type="scientific">Pseudomonas aegrilactucae</name>
    <dbReference type="NCBI Taxonomy" id="2854028"/>
    <lineage>
        <taxon>Bacteria</taxon>
        <taxon>Pseudomonadati</taxon>
        <taxon>Pseudomonadota</taxon>
        <taxon>Gammaproteobacteria</taxon>
        <taxon>Pseudomonadales</taxon>
        <taxon>Pseudomonadaceae</taxon>
        <taxon>Pseudomonas</taxon>
    </lineage>
</organism>
<dbReference type="PANTHER" id="PTHR21525:SF9">
    <property type="entry name" value="CHANNEL_COLICIN DOMAIN-CONTAINING PROTEIN"/>
    <property type="match status" value="1"/>
</dbReference>
<feature type="coiled-coil region" evidence="1">
    <location>
        <begin position="23"/>
        <end position="102"/>
    </location>
</feature>
<reference evidence="4" key="1">
    <citation type="journal article" date="2022" name="Int. J. Syst. Evol. Microbiol.">
        <title>Pseudomonas aegrilactucae sp. nov. and Pseudomonas morbosilactucae sp. nov., pathogens causing bacterial rot of lettuce in Japan.</title>
        <authorList>
            <person name="Sawada H."/>
            <person name="Fujikawa T."/>
            <person name="Satou M."/>
        </authorList>
    </citation>
    <scope>NUCLEOTIDE SEQUENCE</scope>
    <source>
        <strain evidence="4">MAFF 301350</strain>
    </source>
</reference>
<comment type="caution">
    <text evidence="4">The sequence shown here is derived from an EMBL/GenBank/DDBJ whole genome shotgun (WGS) entry which is preliminary data.</text>
</comment>
<feature type="compositionally biased region" description="Basic residues" evidence="2">
    <location>
        <begin position="568"/>
        <end position="578"/>
    </location>
</feature>